<gene>
    <name evidence="3" type="ORF">KIV10_04630</name>
</gene>
<keyword evidence="4" id="KW-1185">Reference proteome</keyword>
<evidence type="ECO:0000313" key="3">
    <source>
        <dbReference type="EMBL" id="MBT0607459.1"/>
    </source>
</evidence>
<accession>A0ABS5S2N3</accession>
<protein>
    <submittedName>
        <fullName evidence="3">DUF4136 domain-containing protein</fullName>
    </submittedName>
</protein>
<feature type="signal peptide" evidence="1">
    <location>
        <begin position="1"/>
        <end position="21"/>
    </location>
</feature>
<organism evidence="3 4">
    <name type="scientific">Aequorivita echinoideorum</name>
    <dbReference type="NCBI Taxonomy" id="1549647"/>
    <lineage>
        <taxon>Bacteria</taxon>
        <taxon>Pseudomonadati</taxon>
        <taxon>Bacteroidota</taxon>
        <taxon>Flavobacteriia</taxon>
        <taxon>Flavobacteriales</taxon>
        <taxon>Flavobacteriaceae</taxon>
        <taxon>Aequorivita</taxon>
    </lineage>
</organism>
<dbReference type="EMBL" id="JAHCTB010000002">
    <property type="protein sequence ID" value="MBT0607459.1"/>
    <property type="molecule type" value="Genomic_DNA"/>
</dbReference>
<evidence type="ECO:0000313" key="4">
    <source>
        <dbReference type="Proteomes" id="UP001297092"/>
    </source>
</evidence>
<dbReference type="RefSeq" id="WP_214112327.1">
    <property type="nucleotide sequence ID" value="NZ_JAHCTB010000002.1"/>
</dbReference>
<dbReference type="Proteomes" id="UP001297092">
    <property type="component" value="Unassembled WGS sequence"/>
</dbReference>
<evidence type="ECO:0000259" key="2">
    <source>
        <dbReference type="Pfam" id="PF13590"/>
    </source>
</evidence>
<dbReference type="Pfam" id="PF13590">
    <property type="entry name" value="DUF4136"/>
    <property type="match status" value="1"/>
</dbReference>
<keyword evidence="1" id="KW-0732">Signal</keyword>
<name>A0ABS5S2N3_9FLAO</name>
<evidence type="ECO:0000256" key="1">
    <source>
        <dbReference type="SAM" id="SignalP"/>
    </source>
</evidence>
<dbReference type="InterPro" id="IPR025411">
    <property type="entry name" value="DUF4136"/>
</dbReference>
<dbReference type="PROSITE" id="PS51257">
    <property type="entry name" value="PROKAR_LIPOPROTEIN"/>
    <property type="match status" value="1"/>
</dbReference>
<reference evidence="3 4" key="1">
    <citation type="submission" date="2021-05" db="EMBL/GenBank/DDBJ databases">
        <title>Aequorivita echinoideorum JCM 30378 genome.</title>
        <authorList>
            <person name="Zhang H."/>
            <person name="Li C."/>
        </authorList>
    </citation>
    <scope>NUCLEOTIDE SEQUENCE [LARGE SCALE GENOMIC DNA]</scope>
    <source>
        <strain evidence="3 4">JCM30378</strain>
    </source>
</reference>
<sequence>MKIIYLLLFAAVLTSCGATVAVDYDKQADFSTYNSYNYYPNIDSGLSELDDERIMRVTDSLLQERGFVKTENPSFLINFFARESLSNSQSTIGFGFGSAGGNVGVGVGGGIPIGGRTINQQLTMDFVDFAQDDLVWQAVSDADYKESFSPERKEAYYFSLIEKILSKYPPEKN</sequence>
<feature type="chain" id="PRO_5047291033" evidence="1">
    <location>
        <begin position="22"/>
        <end position="173"/>
    </location>
</feature>
<feature type="domain" description="DUF4136" evidence="2">
    <location>
        <begin position="20"/>
        <end position="170"/>
    </location>
</feature>
<dbReference type="Gene3D" id="3.30.160.670">
    <property type="match status" value="1"/>
</dbReference>
<comment type="caution">
    <text evidence="3">The sequence shown here is derived from an EMBL/GenBank/DDBJ whole genome shotgun (WGS) entry which is preliminary data.</text>
</comment>
<proteinExistence type="predicted"/>